<dbReference type="AlphaFoldDB" id="A0AAD9K973"/>
<reference evidence="1" key="1">
    <citation type="journal article" date="2023" name="Mol. Biol. Evol.">
        <title>Third-Generation Sequencing Reveals the Adaptive Role of the Epigenome in Three Deep-Sea Polychaetes.</title>
        <authorList>
            <person name="Perez M."/>
            <person name="Aroh O."/>
            <person name="Sun Y."/>
            <person name="Lan Y."/>
            <person name="Juniper S.K."/>
            <person name="Young C.R."/>
            <person name="Angers B."/>
            <person name="Qian P.Y."/>
        </authorList>
    </citation>
    <scope>NUCLEOTIDE SEQUENCE</scope>
    <source>
        <strain evidence="1">P08H-3</strain>
    </source>
</reference>
<dbReference type="Proteomes" id="UP001208570">
    <property type="component" value="Unassembled WGS sequence"/>
</dbReference>
<dbReference type="EMBL" id="JAODUP010000028">
    <property type="protein sequence ID" value="KAK2167388.1"/>
    <property type="molecule type" value="Genomic_DNA"/>
</dbReference>
<protein>
    <submittedName>
        <fullName evidence="1">Uncharacterized protein</fullName>
    </submittedName>
</protein>
<sequence>MICERFQWEEDEGCTRRWVPLVAGVAAGIYDSVCGASALPSDTGTANVDRQIQNNMCDACVAVISILRYCNWTVIMRDNAASQ</sequence>
<keyword evidence="2" id="KW-1185">Reference proteome</keyword>
<gene>
    <name evidence="1" type="ORF">LSH36_28g02064</name>
</gene>
<organism evidence="1 2">
    <name type="scientific">Paralvinella palmiformis</name>
    <dbReference type="NCBI Taxonomy" id="53620"/>
    <lineage>
        <taxon>Eukaryota</taxon>
        <taxon>Metazoa</taxon>
        <taxon>Spiralia</taxon>
        <taxon>Lophotrochozoa</taxon>
        <taxon>Annelida</taxon>
        <taxon>Polychaeta</taxon>
        <taxon>Sedentaria</taxon>
        <taxon>Canalipalpata</taxon>
        <taxon>Terebellida</taxon>
        <taxon>Terebelliformia</taxon>
        <taxon>Alvinellidae</taxon>
        <taxon>Paralvinella</taxon>
    </lineage>
</organism>
<proteinExistence type="predicted"/>
<comment type="caution">
    <text evidence="1">The sequence shown here is derived from an EMBL/GenBank/DDBJ whole genome shotgun (WGS) entry which is preliminary data.</text>
</comment>
<accession>A0AAD9K973</accession>
<name>A0AAD9K973_9ANNE</name>
<evidence type="ECO:0000313" key="2">
    <source>
        <dbReference type="Proteomes" id="UP001208570"/>
    </source>
</evidence>
<evidence type="ECO:0000313" key="1">
    <source>
        <dbReference type="EMBL" id="KAK2167388.1"/>
    </source>
</evidence>